<dbReference type="Gene3D" id="1.10.8.270">
    <property type="entry name" value="putative rabgap domain of human tbc1 domain family member 14 like domains"/>
    <property type="match status" value="1"/>
</dbReference>
<dbReference type="InterPro" id="IPR037213">
    <property type="entry name" value="Run_dom_sf"/>
</dbReference>
<evidence type="ECO:0000259" key="7">
    <source>
        <dbReference type="PROSITE" id="PS50086"/>
    </source>
</evidence>
<dbReference type="PANTHER" id="PTHR47219">
    <property type="entry name" value="RAB GTPASE-ACTIVATING PROTEIN 1-LIKE"/>
    <property type="match status" value="1"/>
</dbReference>
<keyword evidence="11" id="KW-1185">Reference proteome</keyword>
<reference evidence="9 11" key="2">
    <citation type="submission" date="2018-11" db="EMBL/GenBank/DDBJ databases">
        <authorList>
            <consortium name="Pathogen Informatics"/>
        </authorList>
    </citation>
    <scope>NUCLEOTIDE SEQUENCE [LARGE SCALE GENOMIC DNA]</scope>
</reference>
<dbReference type="Gene3D" id="1.10.472.80">
    <property type="entry name" value="Ypt/Rab-GAP domain of gyp1p, domain 3"/>
    <property type="match status" value="1"/>
</dbReference>
<evidence type="ECO:0000256" key="4">
    <source>
        <dbReference type="PROSITE-ProRule" id="PRU00192"/>
    </source>
</evidence>
<dbReference type="InterPro" id="IPR050302">
    <property type="entry name" value="Rab_GAP_TBC_domain"/>
</dbReference>
<dbReference type="SMART" id="SM00326">
    <property type="entry name" value="SH3"/>
    <property type="match status" value="1"/>
</dbReference>
<organism evidence="10 12">
    <name type="scientific">Dracunculus medinensis</name>
    <name type="common">Guinea worm</name>
    <dbReference type="NCBI Taxonomy" id="318479"/>
    <lineage>
        <taxon>Eukaryota</taxon>
        <taxon>Metazoa</taxon>
        <taxon>Ecdysozoa</taxon>
        <taxon>Nematoda</taxon>
        <taxon>Chromadorea</taxon>
        <taxon>Rhabditida</taxon>
        <taxon>Spirurina</taxon>
        <taxon>Dracunculoidea</taxon>
        <taxon>Dracunculidae</taxon>
        <taxon>Dracunculus</taxon>
    </lineage>
</organism>
<evidence type="ECO:0000256" key="3">
    <source>
        <dbReference type="ARBA" id="ARBA00030864"/>
    </source>
</evidence>
<dbReference type="SMART" id="SM00164">
    <property type="entry name" value="TBC"/>
    <property type="match status" value="1"/>
</dbReference>
<evidence type="ECO:0000313" key="12">
    <source>
        <dbReference type="WBParaSite" id="DME_0000383901-mRNA-1"/>
    </source>
</evidence>
<dbReference type="InterPro" id="IPR004012">
    <property type="entry name" value="Run_dom"/>
</dbReference>
<accession>A0A158Q423</accession>
<dbReference type="Pfam" id="PF00566">
    <property type="entry name" value="RabGAP-TBC"/>
    <property type="match status" value="1"/>
</dbReference>
<evidence type="ECO:0000256" key="5">
    <source>
        <dbReference type="SAM" id="Phobius"/>
    </source>
</evidence>
<dbReference type="InterPro" id="IPR000195">
    <property type="entry name" value="Rab-GAP-TBC_dom"/>
</dbReference>
<dbReference type="SUPFAM" id="SSF140741">
    <property type="entry name" value="RUN domain-like"/>
    <property type="match status" value="1"/>
</dbReference>
<dbReference type="InterPro" id="IPR035969">
    <property type="entry name" value="Rab-GAP_TBC_sf"/>
</dbReference>
<keyword evidence="2 4" id="KW-0728">SH3 domain</keyword>
<dbReference type="FunFam" id="2.30.30.40:FF:000115">
    <property type="entry name" value="Small G protein signaling modulator 3 homolog"/>
    <property type="match status" value="1"/>
</dbReference>
<dbReference type="WBParaSite" id="DME_0000383901-mRNA-1">
    <property type="protein sequence ID" value="DME_0000383901-mRNA-1"/>
    <property type="gene ID" value="DME_0000383901"/>
</dbReference>
<feature type="domain" description="SH3" evidence="6">
    <location>
        <begin position="511"/>
        <end position="570"/>
    </location>
</feature>
<sequence>MAKYKKGKDAKYAETVEADEAECTDFDDGLHVKGFNENDIPVHQSVFHISFQPFSAINSSLLTDDFEVTKASFDEFGFRIDEDASIVDYKTIEIPQDRIRWVAHIEFSHNVEDDLTWSKVDINRLDSSKTMELLREIGIAHSLRPFLWPRFCGAIKKRDSSSFSYADVVKQSIKDHPSIIAQIEKDLLRTLPNNICFWKKESRGINSLRTVLRAVSYMFPDIGYCQGMGVIVASLLLFCSEETTFWMMATLIEDIFPSNYYSKSLIGLQADERVVRQLMAVHLPEVDRLLKDNDVEMSLLSVNWLLTAFASVFTIRVLLRVWDYLFVVGGVTIFRVIISMLKMKEEELLELNSAENISAELFNALSQIPSSITSPEHLIEICTSFEFSITSELIENSRRRHQAVLLANHGLIINPNKNTNLPKQRIQRREFIRSKSIIEQLFVVSKEQSDDKMKNIRQTELIVDLRDAVISICRYFIECDPSLEKAINLQADYSFDNNKSEEDEFLNAKRRGYRRARALLDFERQDEDELGFRKNDLITIICEKDEHCWVGEINGLRGWFPAKFVEVVDERGKNYSIFGDEAVYPEITDKIRGRLSTALKAILEHGFRRTGVLNLATHPWIFIEDIAQDYVRDRYKAVHSRLTLCSTFSLDQDGKILTPEELLFQAVQLINESHNIVNSQMDVKLRSLIAFAANEQCLHLWFDLLCSCSSQDSIRKKYYHAWSFIRSPAWRQIKCELKLLTQLSFNLRIDYEIASIYKNKKSFDLIHKKKVIYFKHFE</sequence>
<evidence type="ECO:0000259" key="8">
    <source>
        <dbReference type="PROSITE" id="PS50826"/>
    </source>
</evidence>
<dbReference type="AlphaFoldDB" id="A0A158Q423"/>
<evidence type="ECO:0000313" key="10">
    <source>
        <dbReference type="Proteomes" id="UP000038040"/>
    </source>
</evidence>
<dbReference type="Pfam" id="PF02759">
    <property type="entry name" value="RUN"/>
    <property type="match status" value="1"/>
</dbReference>
<dbReference type="InterPro" id="IPR001452">
    <property type="entry name" value="SH3_domain"/>
</dbReference>
<dbReference type="OrthoDB" id="44736at2759"/>
<proteinExistence type="inferred from homology"/>
<dbReference type="PROSITE" id="PS50002">
    <property type="entry name" value="SH3"/>
    <property type="match status" value="1"/>
</dbReference>
<evidence type="ECO:0000256" key="1">
    <source>
        <dbReference type="ARBA" id="ARBA00006296"/>
    </source>
</evidence>
<evidence type="ECO:0000259" key="6">
    <source>
        <dbReference type="PROSITE" id="PS50002"/>
    </source>
</evidence>
<dbReference type="Gene3D" id="1.20.58.900">
    <property type="match status" value="1"/>
</dbReference>
<protein>
    <recommendedName>
        <fullName evidence="3">RUN and TBC1 domain-containing protein 3</fullName>
    </recommendedName>
</protein>
<feature type="domain" description="RUN" evidence="8">
    <location>
        <begin position="586"/>
        <end position="752"/>
    </location>
</feature>
<gene>
    <name evidence="9" type="ORF">DME_LOCUS7844</name>
</gene>
<feature type="transmembrane region" description="Helical" evidence="5">
    <location>
        <begin position="324"/>
        <end position="341"/>
    </location>
</feature>
<dbReference type="SMART" id="SM00593">
    <property type="entry name" value="RUN"/>
    <property type="match status" value="1"/>
</dbReference>
<dbReference type="PROSITE" id="PS50086">
    <property type="entry name" value="TBC_RABGAP"/>
    <property type="match status" value="1"/>
</dbReference>
<reference evidence="12" key="1">
    <citation type="submission" date="2016-04" db="UniProtKB">
        <authorList>
            <consortium name="WormBaseParasite"/>
        </authorList>
    </citation>
    <scope>IDENTIFICATION</scope>
</reference>
<feature type="transmembrane region" description="Helical" evidence="5">
    <location>
        <begin position="298"/>
        <end position="318"/>
    </location>
</feature>
<name>A0A158Q423_DRAME</name>
<dbReference type="GO" id="GO:0031267">
    <property type="term" value="F:small GTPase binding"/>
    <property type="evidence" value="ECO:0007669"/>
    <property type="project" value="TreeGrafter"/>
</dbReference>
<keyword evidence="5" id="KW-1133">Transmembrane helix</keyword>
<evidence type="ECO:0000313" key="9">
    <source>
        <dbReference type="EMBL" id="VDN57871.1"/>
    </source>
</evidence>
<dbReference type="FunFam" id="1.10.8.270:FF:000051">
    <property type="entry name" value="TBC (Tre-2/Bub2/Cdc16) domain family"/>
    <property type="match status" value="1"/>
</dbReference>
<comment type="similarity">
    <text evidence="1">Belongs to the small G protein signaling modulator family.</text>
</comment>
<dbReference type="SUPFAM" id="SSF47923">
    <property type="entry name" value="Ypt/Rab-GAP domain of gyp1p"/>
    <property type="match status" value="2"/>
</dbReference>
<dbReference type="EMBL" id="UYYG01001163">
    <property type="protein sequence ID" value="VDN57871.1"/>
    <property type="molecule type" value="Genomic_DNA"/>
</dbReference>
<dbReference type="Proteomes" id="UP000274756">
    <property type="component" value="Unassembled WGS sequence"/>
</dbReference>
<feature type="domain" description="Rab-GAP TBC" evidence="7">
    <location>
        <begin position="138"/>
        <end position="329"/>
    </location>
</feature>
<evidence type="ECO:0000313" key="11">
    <source>
        <dbReference type="Proteomes" id="UP000274756"/>
    </source>
</evidence>
<dbReference type="Proteomes" id="UP000038040">
    <property type="component" value="Unplaced"/>
</dbReference>
<dbReference type="SUPFAM" id="SSF50044">
    <property type="entry name" value="SH3-domain"/>
    <property type="match status" value="1"/>
</dbReference>
<dbReference type="GO" id="GO:0005096">
    <property type="term" value="F:GTPase activator activity"/>
    <property type="evidence" value="ECO:0007669"/>
    <property type="project" value="TreeGrafter"/>
</dbReference>
<dbReference type="Pfam" id="PF00018">
    <property type="entry name" value="SH3_1"/>
    <property type="match status" value="1"/>
</dbReference>
<keyword evidence="5" id="KW-0812">Transmembrane</keyword>
<dbReference type="PROSITE" id="PS50826">
    <property type="entry name" value="RUN"/>
    <property type="match status" value="1"/>
</dbReference>
<keyword evidence="5" id="KW-0472">Membrane</keyword>
<dbReference type="InterPro" id="IPR036028">
    <property type="entry name" value="SH3-like_dom_sf"/>
</dbReference>
<dbReference type="STRING" id="318479.A0A158Q423"/>
<dbReference type="PANTHER" id="PTHR47219:SF13">
    <property type="entry name" value="RUN AND TBC1 DOMAIN-CONTAINING PROTEIN 3"/>
    <property type="match status" value="1"/>
</dbReference>
<evidence type="ECO:0000256" key="2">
    <source>
        <dbReference type="ARBA" id="ARBA00022443"/>
    </source>
</evidence>